<accession>A0ABV7QBZ4</accession>
<dbReference type="InterPro" id="IPR032875">
    <property type="entry name" value="Succ_CoA_lig_flav_dom"/>
</dbReference>
<protein>
    <submittedName>
        <fullName evidence="5">Acetate--CoA ligase family protein</fullName>
    </submittedName>
</protein>
<keyword evidence="2" id="KW-0547">Nucleotide-binding</keyword>
<evidence type="ECO:0000256" key="1">
    <source>
        <dbReference type="ARBA" id="ARBA00022598"/>
    </source>
</evidence>
<dbReference type="Pfam" id="PF13549">
    <property type="entry name" value="ATP-grasp_5"/>
    <property type="match status" value="1"/>
</dbReference>
<dbReference type="InterPro" id="IPR013815">
    <property type="entry name" value="ATP_grasp_subdomain_1"/>
</dbReference>
<keyword evidence="6" id="KW-1185">Reference proteome</keyword>
<dbReference type="GO" id="GO:0016874">
    <property type="term" value="F:ligase activity"/>
    <property type="evidence" value="ECO:0007669"/>
    <property type="project" value="UniProtKB-KW"/>
</dbReference>
<sequence length="715" mass="74743">MSVGVDNTQWAAFSAPRRIAVVGASPRPGPMNFAQRLTRNNTHLGFAGTTYFVNPRHESVFGQPCYPDLQALPEPVDVCLINTPAQRVLGAVSAGVATGVRSFVVHSGGFGETGAEGLRLQAELHAQCGEAGAALIGPNCLGMYHSRGPVALYGADIPPGIRRGGLAVLSGSGSVSVSMLQLGQAVGLHSLVSTGNEAVTTAEDILEHLVEDPAVTVIAMFVEALRQPDKFRTLARRANALGKPIVALKAGTSEKGAAAAGSHTGAMVGAGAAYRALFDELNVMAVDDFEELRETVRALAVLSQRSPTGPGVAVAGMSGGKLSVVVDLAERLDMPIASLSPRTVHQLDTALALPAETHAQNPVDVGAGFRSGKPATENLADCVRVLASDPAVGLVLVQQSLSGTGLANELERGWAQAVVDAAADIAEPVVIASEFPVPPTPEELEVDSVPVLSGLRPALCAVRAYTRWHRRAGHAWTPPETFRPATSPETILDRLRDRHGLLTPEETGQLLVAYGVPVVPTWHISAETDLDTLDIEFPVVAKVVSPDIAHKSDAGGVVLGIESLAELRTAYRQIHDNIRHARPDARVTGILVAPHLERGIELFMGSRVEPGLGATVAVGLGGTLVELLGRPSVVAAPLDQATAHEALTRMTGAKILHAFRGGPAADVDSLATTLCRLGQLTSDLADRLVDVDLNPIIVTHSHRGGLVADARIVLD</sequence>
<dbReference type="PANTHER" id="PTHR43334">
    <property type="entry name" value="ACETATE--COA LIGASE [ADP-FORMING]"/>
    <property type="match status" value="1"/>
</dbReference>
<name>A0ABV7QBZ4_9PSEU</name>
<reference evidence="6" key="1">
    <citation type="journal article" date="2019" name="Int. J. Syst. Evol. Microbiol.">
        <title>The Global Catalogue of Microorganisms (GCM) 10K type strain sequencing project: providing services to taxonomists for standard genome sequencing and annotation.</title>
        <authorList>
            <consortium name="The Broad Institute Genomics Platform"/>
            <consortium name="The Broad Institute Genome Sequencing Center for Infectious Disease"/>
            <person name="Wu L."/>
            <person name="Ma J."/>
        </authorList>
    </citation>
    <scope>NUCLEOTIDE SEQUENCE [LARGE SCALE GENOMIC DNA]</scope>
    <source>
        <strain evidence="6">CGMCC 4.7682</strain>
    </source>
</reference>
<dbReference type="SUPFAM" id="SSF56059">
    <property type="entry name" value="Glutathione synthetase ATP-binding domain-like"/>
    <property type="match status" value="1"/>
</dbReference>
<dbReference type="Pfam" id="PF13607">
    <property type="entry name" value="Succ_CoA_lig"/>
    <property type="match status" value="1"/>
</dbReference>
<dbReference type="EMBL" id="JBHRWI010000005">
    <property type="protein sequence ID" value="MFC3509466.1"/>
    <property type="molecule type" value="Genomic_DNA"/>
</dbReference>
<dbReference type="Gene3D" id="3.30.1490.20">
    <property type="entry name" value="ATP-grasp fold, A domain"/>
    <property type="match status" value="1"/>
</dbReference>
<evidence type="ECO:0000256" key="2">
    <source>
        <dbReference type="ARBA" id="ARBA00022741"/>
    </source>
</evidence>
<keyword evidence="1 5" id="KW-0436">Ligase</keyword>
<dbReference type="Gene3D" id="3.40.50.261">
    <property type="entry name" value="Succinyl-CoA synthetase domains"/>
    <property type="match status" value="2"/>
</dbReference>
<dbReference type="PANTHER" id="PTHR43334:SF1">
    <property type="entry name" value="3-HYDROXYPROPIONATE--COA LIGASE [ADP-FORMING]"/>
    <property type="match status" value="1"/>
</dbReference>
<dbReference type="InterPro" id="IPR003781">
    <property type="entry name" value="CoA-bd"/>
</dbReference>
<dbReference type="SUPFAM" id="SSF51735">
    <property type="entry name" value="NAD(P)-binding Rossmann-fold domains"/>
    <property type="match status" value="1"/>
</dbReference>
<proteinExistence type="predicted"/>
<evidence type="ECO:0000313" key="6">
    <source>
        <dbReference type="Proteomes" id="UP001595764"/>
    </source>
</evidence>
<feature type="domain" description="CoA-binding" evidence="4">
    <location>
        <begin position="13"/>
        <end position="110"/>
    </location>
</feature>
<evidence type="ECO:0000259" key="4">
    <source>
        <dbReference type="SMART" id="SM00881"/>
    </source>
</evidence>
<dbReference type="SUPFAM" id="SSF52210">
    <property type="entry name" value="Succinyl-CoA synthetase domains"/>
    <property type="match status" value="2"/>
</dbReference>
<dbReference type="Gene3D" id="3.40.50.720">
    <property type="entry name" value="NAD(P)-binding Rossmann-like Domain"/>
    <property type="match status" value="1"/>
</dbReference>
<dbReference type="Gene3D" id="3.30.470.20">
    <property type="entry name" value="ATP-grasp fold, B domain"/>
    <property type="match status" value="1"/>
</dbReference>
<evidence type="ECO:0000256" key="3">
    <source>
        <dbReference type="ARBA" id="ARBA00022840"/>
    </source>
</evidence>
<comment type="caution">
    <text evidence="5">The sequence shown here is derived from an EMBL/GenBank/DDBJ whole genome shotgun (WGS) entry which is preliminary data.</text>
</comment>
<dbReference type="InterPro" id="IPR016102">
    <property type="entry name" value="Succinyl-CoA_synth-like"/>
</dbReference>
<dbReference type="InterPro" id="IPR051538">
    <property type="entry name" value="Acyl-CoA_Synth/Transferase"/>
</dbReference>
<dbReference type="Pfam" id="PF13380">
    <property type="entry name" value="CoA_binding_2"/>
    <property type="match status" value="1"/>
</dbReference>
<dbReference type="RefSeq" id="WP_377871902.1">
    <property type="nucleotide sequence ID" value="NZ_JBHMAY010000035.1"/>
</dbReference>
<evidence type="ECO:0000313" key="5">
    <source>
        <dbReference type="EMBL" id="MFC3509466.1"/>
    </source>
</evidence>
<keyword evidence="3" id="KW-0067">ATP-binding</keyword>
<dbReference type="SMART" id="SM00881">
    <property type="entry name" value="CoA_binding"/>
    <property type="match status" value="1"/>
</dbReference>
<organism evidence="5 6">
    <name type="scientific">Amycolatopsis halotolerans</name>
    <dbReference type="NCBI Taxonomy" id="330083"/>
    <lineage>
        <taxon>Bacteria</taxon>
        <taxon>Bacillati</taxon>
        <taxon>Actinomycetota</taxon>
        <taxon>Actinomycetes</taxon>
        <taxon>Pseudonocardiales</taxon>
        <taxon>Pseudonocardiaceae</taxon>
        <taxon>Amycolatopsis</taxon>
    </lineage>
</organism>
<gene>
    <name evidence="5" type="ORF">ACFORO_04760</name>
</gene>
<dbReference type="InterPro" id="IPR036291">
    <property type="entry name" value="NAD(P)-bd_dom_sf"/>
</dbReference>
<dbReference type="Proteomes" id="UP001595764">
    <property type="component" value="Unassembled WGS sequence"/>
</dbReference>